<dbReference type="PROSITE" id="PS50042">
    <property type="entry name" value="CNMP_BINDING_3"/>
    <property type="match status" value="1"/>
</dbReference>
<organism evidence="4 5">
    <name type="scientific">Geodermatophilus aquaeductus</name>
    <dbReference type="NCBI Taxonomy" id="1564161"/>
    <lineage>
        <taxon>Bacteria</taxon>
        <taxon>Bacillati</taxon>
        <taxon>Actinomycetota</taxon>
        <taxon>Actinomycetes</taxon>
        <taxon>Geodermatophilales</taxon>
        <taxon>Geodermatophilaceae</taxon>
        <taxon>Geodermatophilus</taxon>
    </lineage>
</organism>
<evidence type="ECO:0000313" key="5">
    <source>
        <dbReference type="Proteomes" id="UP000317484"/>
    </source>
</evidence>
<dbReference type="Gene3D" id="2.60.120.10">
    <property type="entry name" value="Jelly Rolls"/>
    <property type="match status" value="1"/>
</dbReference>
<dbReference type="InterPro" id="IPR000595">
    <property type="entry name" value="cNMP-bd_dom"/>
</dbReference>
<feature type="domain" description="Cyclic nucleotide-binding" evidence="3">
    <location>
        <begin position="227"/>
        <end position="295"/>
    </location>
</feature>
<dbReference type="Gene3D" id="3.40.50.10320">
    <property type="entry name" value="LmbE-like"/>
    <property type="match status" value="1"/>
</dbReference>
<dbReference type="Pfam" id="PF02585">
    <property type="entry name" value="PIG-L"/>
    <property type="match status" value="1"/>
</dbReference>
<dbReference type="PANTHER" id="PTHR12993">
    <property type="entry name" value="N-ACETYLGLUCOSAMINYL-PHOSPHATIDYLINOSITOL DE-N-ACETYLASE-RELATED"/>
    <property type="match status" value="1"/>
</dbReference>
<name>A0A521FLC7_9ACTN</name>
<dbReference type="EMBL" id="FXTJ01000010">
    <property type="protein sequence ID" value="SMO96916.1"/>
    <property type="molecule type" value="Genomic_DNA"/>
</dbReference>
<dbReference type="AlphaFoldDB" id="A0A521FLC7"/>
<feature type="region of interest" description="Disordered" evidence="2">
    <location>
        <begin position="1"/>
        <end position="23"/>
    </location>
</feature>
<dbReference type="InterPro" id="IPR003737">
    <property type="entry name" value="GlcNAc_PI_deacetylase-related"/>
</dbReference>
<reference evidence="4 5" key="1">
    <citation type="submission" date="2017-05" db="EMBL/GenBank/DDBJ databases">
        <authorList>
            <person name="Varghese N."/>
            <person name="Submissions S."/>
        </authorList>
    </citation>
    <scope>NUCLEOTIDE SEQUENCE [LARGE SCALE GENOMIC DNA]</scope>
    <source>
        <strain evidence="4 5">DSM 46834</strain>
    </source>
</reference>
<evidence type="ECO:0000259" key="3">
    <source>
        <dbReference type="PROSITE" id="PS50042"/>
    </source>
</evidence>
<dbReference type="Pfam" id="PF00027">
    <property type="entry name" value="cNMP_binding"/>
    <property type="match status" value="1"/>
</dbReference>
<dbReference type="SUPFAM" id="SSF102588">
    <property type="entry name" value="LmbE-like"/>
    <property type="match status" value="1"/>
</dbReference>
<dbReference type="InterPro" id="IPR024078">
    <property type="entry name" value="LmbE-like_dom_sf"/>
</dbReference>
<dbReference type="SUPFAM" id="SSF51206">
    <property type="entry name" value="cAMP-binding domain-like"/>
    <property type="match status" value="1"/>
</dbReference>
<gene>
    <name evidence="4" type="ORF">SAMN06273567_110137</name>
</gene>
<dbReference type="PANTHER" id="PTHR12993:SF11">
    <property type="entry name" value="N-ACETYLGLUCOSAMINYL-PHOSPHATIDYLINOSITOL DE-N-ACETYLASE"/>
    <property type="match status" value="1"/>
</dbReference>
<dbReference type="CDD" id="cd00038">
    <property type="entry name" value="CAP_ED"/>
    <property type="match status" value="1"/>
</dbReference>
<evidence type="ECO:0000256" key="2">
    <source>
        <dbReference type="SAM" id="MobiDB-lite"/>
    </source>
</evidence>
<dbReference type="SMART" id="SM00100">
    <property type="entry name" value="cNMP"/>
    <property type="match status" value="1"/>
</dbReference>
<dbReference type="GO" id="GO:0016137">
    <property type="term" value="P:glycoside metabolic process"/>
    <property type="evidence" value="ECO:0007669"/>
    <property type="project" value="UniProtKB-ARBA"/>
</dbReference>
<evidence type="ECO:0000313" key="4">
    <source>
        <dbReference type="EMBL" id="SMO96916.1"/>
    </source>
</evidence>
<proteinExistence type="predicted"/>
<protein>
    <submittedName>
        <fullName evidence="4">N-acetylglucosaminyl deacetylase, LmbE family</fullName>
    </submittedName>
</protein>
<keyword evidence="1" id="KW-0862">Zinc</keyword>
<sequence>MSGGFDGDRVAHDSSVELPGRRPPRVLGVFAHPDDETICAGGTFAKYASAGAEVSVVAFTRGGAGQIRDAAVATRTTLGAVRERELEAAGKELGLALTRCLDHPDGGLAGVDGRVLEAQAAELLAEFDPDVVVTFGPDGFSGHPDHTAVGAAVTAACAELRSGKPVRLFHCHLPRSRMLLRDRLAAWVVELTSRFTGTRDFVRALSVFSRETTALGYAADFVSVEWYPSGTYLMEQGEEATTMHFLLSGSVEIRREGADGRVRVVDRSGPGEFVGEQGIATGRPRNAHVVALDDVTSLVFLAAGPPSVDRRREDAVPLLTRTLPSGDRIDARVSACIDVTDFVGHKIRATAAHRSQYPIDPAMFPDSILREMFGVEYFVQVLPERELDASLLGD</sequence>
<evidence type="ECO:0000256" key="1">
    <source>
        <dbReference type="ARBA" id="ARBA00022833"/>
    </source>
</evidence>
<dbReference type="Proteomes" id="UP000317484">
    <property type="component" value="Unassembled WGS sequence"/>
</dbReference>
<accession>A0A521FLC7</accession>
<dbReference type="InterPro" id="IPR018490">
    <property type="entry name" value="cNMP-bd_dom_sf"/>
</dbReference>
<dbReference type="InterPro" id="IPR014710">
    <property type="entry name" value="RmlC-like_jellyroll"/>
</dbReference>
<feature type="compositionally biased region" description="Basic and acidic residues" evidence="2">
    <location>
        <begin position="1"/>
        <end position="15"/>
    </location>
</feature>
<keyword evidence="5" id="KW-1185">Reference proteome</keyword>
<dbReference type="GO" id="GO:0016811">
    <property type="term" value="F:hydrolase activity, acting on carbon-nitrogen (but not peptide) bonds, in linear amides"/>
    <property type="evidence" value="ECO:0007669"/>
    <property type="project" value="TreeGrafter"/>
</dbReference>